<evidence type="ECO:0000259" key="9">
    <source>
        <dbReference type="SMART" id="SM00382"/>
    </source>
</evidence>
<gene>
    <name evidence="11" type="primary">dnaA</name>
    <name evidence="11" type="ORF">KN71_000020</name>
</gene>
<keyword evidence="4 7" id="KW-0067">ATP-binding</keyword>
<dbReference type="GO" id="GO:0005524">
    <property type="term" value="F:ATP binding"/>
    <property type="evidence" value="ECO:0007669"/>
    <property type="project" value="UniProtKB-KW"/>
</dbReference>
<dbReference type="GO" id="GO:0003688">
    <property type="term" value="F:DNA replication origin binding"/>
    <property type="evidence" value="ECO:0007669"/>
    <property type="project" value="TreeGrafter"/>
</dbReference>
<dbReference type="Gene3D" id="1.10.1750.10">
    <property type="match status" value="1"/>
</dbReference>
<evidence type="ECO:0000256" key="2">
    <source>
        <dbReference type="ARBA" id="ARBA00022705"/>
    </source>
</evidence>
<evidence type="ECO:0000313" key="11">
    <source>
        <dbReference type="EMBL" id="AYN65114.1"/>
    </source>
</evidence>
<proteinExistence type="inferred from homology"/>
<sequence>MKTTNPSELDLKAHNMSFQKELVNTASDPLIYDQFLSSLEIVKENNKMIYILVKGPEDVLTYIKNSHNESIKRAIKNVYGEEYNLVYIRNLDEIKSLQDSNNIESPTNSLTNNSKENFSNIKKNLTFDDYAIGKFNNMALKAAKAICNSEKILFSPLFIHASSGLGKTHLLHAIGNELLKHGRSALYINPDSLTRRLVEQLKSKNQEQINKIIDELMSYDCLMFDDVQQYGNRDSTLNVLFNIIDNMIMNDKQIIFCGDKKPDDLGGFEQRFITRFNGGLTVEILKPELNDVINILKFKLQENGINPELWEEESLKFIARNFSSSIRNIEGAINRIKLFQDGDDGFFTYDINTIKSIFNSMTQVAENITPDKIIDAVSKYYKIDRKKILSNVRTNDVVNARRIATYLVNKNFNYTLQEIGKVVGNQSHSNVIVSLNWIEKNANSNPTLKLALQKIESNLKKIS</sequence>
<dbReference type="Pfam" id="PF08299">
    <property type="entry name" value="Bac_DnaA_C"/>
    <property type="match status" value="1"/>
</dbReference>
<dbReference type="InterPro" id="IPR027417">
    <property type="entry name" value="P-loop_NTPase"/>
</dbReference>
<dbReference type="Proteomes" id="UP000029712">
    <property type="component" value="Chromosome"/>
</dbReference>
<dbReference type="PANTHER" id="PTHR30050:SF2">
    <property type="entry name" value="CHROMOSOMAL REPLICATION INITIATOR PROTEIN DNAA"/>
    <property type="match status" value="1"/>
</dbReference>
<feature type="domain" description="AAA+ ATPase" evidence="9">
    <location>
        <begin position="153"/>
        <end position="288"/>
    </location>
</feature>
<evidence type="ECO:0000313" key="12">
    <source>
        <dbReference type="Proteomes" id="UP000029712"/>
    </source>
</evidence>
<evidence type="ECO:0000256" key="8">
    <source>
        <dbReference type="RuleBase" id="RU004227"/>
    </source>
</evidence>
<dbReference type="OrthoDB" id="9807019at2"/>
<protein>
    <recommendedName>
        <fullName evidence="7">Chromosomal replication initiator protein DnaA</fullName>
    </recommendedName>
</protein>
<keyword evidence="5" id="KW-0446">Lipid-binding</keyword>
<dbReference type="GO" id="GO:0008289">
    <property type="term" value="F:lipid binding"/>
    <property type="evidence" value="ECO:0007669"/>
    <property type="project" value="UniProtKB-KW"/>
</dbReference>
<accession>A0A454C8R2</accession>
<keyword evidence="2 7" id="KW-0235">DNA replication</keyword>
<feature type="domain" description="Chromosomal replication initiator DnaA C-terminal" evidence="10">
    <location>
        <begin position="369"/>
        <end position="438"/>
    </location>
</feature>
<evidence type="ECO:0000256" key="5">
    <source>
        <dbReference type="ARBA" id="ARBA00023121"/>
    </source>
</evidence>
<evidence type="ECO:0000256" key="7">
    <source>
        <dbReference type="RuleBase" id="RU000577"/>
    </source>
</evidence>
<dbReference type="PRINTS" id="PR00051">
    <property type="entry name" value="DNAA"/>
</dbReference>
<dbReference type="GO" id="GO:0006275">
    <property type="term" value="P:regulation of DNA replication"/>
    <property type="evidence" value="ECO:0007669"/>
    <property type="project" value="InterPro"/>
</dbReference>
<dbReference type="Pfam" id="PF00308">
    <property type="entry name" value="Bac_DnaA"/>
    <property type="match status" value="1"/>
</dbReference>
<dbReference type="CDD" id="cd00009">
    <property type="entry name" value="AAA"/>
    <property type="match status" value="1"/>
</dbReference>
<dbReference type="CDD" id="cd06571">
    <property type="entry name" value="Bac_DnaA_C"/>
    <property type="match status" value="1"/>
</dbReference>
<dbReference type="AlphaFoldDB" id="A0A454C8R2"/>
<dbReference type="InterPro" id="IPR020591">
    <property type="entry name" value="Chromosome_initiator_DnaA-like"/>
</dbReference>
<dbReference type="GO" id="GO:0005886">
    <property type="term" value="C:plasma membrane"/>
    <property type="evidence" value="ECO:0007669"/>
    <property type="project" value="TreeGrafter"/>
</dbReference>
<dbReference type="RefSeq" id="WP_036438866.1">
    <property type="nucleotide sequence ID" value="NZ_CP033021.1"/>
</dbReference>
<reference evidence="11 12" key="2">
    <citation type="submission" date="2018-10" db="EMBL/GenBank/DDBJ databases">
        <title>Detection and isolation of Mycoplasma hominis as a predominant microorganism from pelvic cavity of patient with salpingitis and tubo-ovarian abscess.</title>
        <authorList>
            <person name="Guschin A.E."/>
            <person name="Khayrullina G.A."/>
            <person name="Rakovskaya I.V."/>
            <person name="Shelenkov A.A."/>
            <person name="Shagin D.A."/>
        </authorList>
    </citation>
    <scope>NUCLEOTIDE SEQUENCE [LARGE SCALE GENOMIC DNA]</scope>
    <source>
        <strain evidence="12">TOA</strain>
    </source>
</reference>
<evidence type="ECO:0000256" key="4">
    <source>
        <dbReference type="ARBA" id="ARBA00022840"/>
    </source>
</evidence>
<evidence type="ECO:0000256" key="6">
    <source>
        <dbReference type="ARBA" id="ARBA00023125"/>
    </source>
</evidence>
<evidence type="ECO:0000259" key="10">
    <source>
        <dbReference type="SMART" id="SM00760"/>
    </source>
</evidence>
<comment type="function">
    <text evidence="7">Plays an essential role in the initiation and regulation of chromosomal replication. ATP-DnaA binds to the origin of replication (oriC) to initiate formation of the DNA replication initiation complex once per cell cycle. Binds the DnaA box (a 9 base pair repeat at the origin) and separates the double-stranded (ds)DNA. Forms a right-handed helical filament on oriC DNA; dsDNA binds to the exterior of the filament while single-stranded (ss)DNA is stabiized in the filament's interior. The ATP-DnaA-oriC complex binds and stabilizes one strand of the AT-rich DNA unwinding element (DUE), permitting loading of DNA polymerase. After initiation quickly degrades to an ADP-DnaA complex that is not apt for DNA replication. Binds acidic phospholipids.</text>
</comment>
<dbReference type="NCBIfam" id="NF001154">
    <property type="entry name" value="PRK00149.3-3"/>
    <property type="match status" value="1"/>
</dbReference>
<comment type="similarity">
    <text evidence="8">Belongs to the DnaA family.</text>
</comment>
<dbReference type="SMART" id="SM00382">
    <property type="entry name" value="AAA"/>
    <property type="match status" value="1"/>
</dbReference>
<dbReference type="SMART" id="SM00760">
    <property type="entry name" value="Bac_DnaA_C"/>
    <property type="match status" value="1"/>
</dbReference>
<dbReference type="GO" id="GO:0006270">
    <property type="term" value="P:DNA replication initiation"/>
    <property type="evidence" value="ECO:0007669"/>
    <property type="project" value="InterPro"/>
</dbReference>
<dbReference type="InterPro" id="IPR013317">
    <property type="entry name" value="DnaA_dom"/>
</dbReference>
<reference evidence="11 12" key="1">
    <citation type="submission" date="2014-08" db="EMBL/GenBank/DDBJ databases">
        <authorList>
            <person name="Kuleshov K."/>
            <person name="Dedkov V."/>
            <person name="Markelov M."/>
            <person name="Pimkina E."/>
        </authorList>
    </citation>
    <scope>NUCLEOTIDE SEQUENCE [LARGE SCALE GENOMIC DNA]</scope>
    <source>
        <strain evidence="12">TOA</strain>
    </source>
</reference>
<dbReference type="InterPro" id="IPR013159">
    <property type="entry name" value="DnaA_C"/>
</dbReference>
<dbReference type="PANTHER" id="PTHR30050">
    <property type="entry name" value="CHROMOSOMAL REPLICATION INITIATOR PROTEIN DNAA"/>
    <property type="match status" value="1"/>
</dbReference>
<dbReference type="SUPFAM" id="SSF48295">
    <property type="entry name" value="TrpR-like"/>
    <property type="match status" value="1"/>
</dbReference>
<dbReference type="InterPro" id="IPR003593">
    <property type="entry name" value="AAA+_ATPase"/>
</dbReference>
<dbReference type="InterPro" id="IPR010921">
    <property type="entry name" value="Trp_repressor/repl_initiator"/>
</dbReference>
<keyword evidence="3 7" id="KW-0547">Nucleotide-binding</keyword>
<dbReference type="Gene3D" id="3.40.50.300">
    <property type="entry name" value="P-loop containing nucleotide triphosphate hydrolases"/>
    <property type="match status" value="1"/>
</dbReference>
<keyword evidence="6 7" id="KW-0238">DNA-binding</keyword>
<name>A0A454C8R2_METHO</name>
<keyword evidence="1" id="KW-0963">Cytoplasm</keyword>
<dbReference type="SUPFAM" id="SSF52540">
    <property type="entry name" value="P-loop containing nucleoside triphosphate hydrolases"/>
    <property type="match status" value="1"/>
</dbReference>
<organism evidence="11 12">
    <name type="scientific">Metamycoplasma hominis</name>
    <name type="common">Mycoplasma hominis</name>
    <dbReference type="NCBI Taxonomy" id="2098"/>
    <lineage>
        <taxon>Bacteria</taxon>
        <taxon>Bacillati</taxon>
        <taxon>Mycoplasmatota</taxon>
        <taxon>Mycoplasmoidales</taxon>
        <taxon>Metamycoplasmataceae</taxon>
        <taxon>Metamycoplasma</taxon>
    </lineage>
</organism>
<evidence type="ECO:0000256" key="3">
    <source>
        <dbReference type="ARBA" id="ARBA00022741"/>
    </source>
</evidence>
<dbReference type="EMBL" id="CP033021">
    <property type="protein sequence ID" value="AYN65114.1"/>
    <property type="molecule type" value="Genomic_DNA"/>
</dbReference>
<evidence type="ECO:0000256" key="1">
    <source>
        <dbReference type="ARBA" id="ARBA00022490"/>
    </source>
</evidence>
<dbReference type="Gene3D" id="1.10.8.60">
    <property type="match status" value="1"/>
</dbReference>